<dbReference type="InterPro" id="IPR010065">
    <property type="entry name" value="AA_ABC_transptr_permease_3TM"/>
</dbReference>
<dbReference type="InterPro" id="IPR000515">
    <property type="entry name" value="MetI-like"/>
</dbReference>
<gene>
    <name evidence="9" type="ORF">FOE78_15680</name>
</gene>
<dbReference type="OrthoDB" id="4543034at2"/>
<feature type="transmembrane region" description="Helical" evidence="7">
    <location>
        <begin position="142"/>
        <end position="162"/>
    </location>
</feature>
<evidence type="ECO:0000256" key="1">
    <source>
        <dbReference type="ARBA" id="ARBA00004651"/>
    </source>
</evidence>
<dbReference type="PANTHER" id="PTHR30614">
    <property type="entry name" value="MEMBRANE COMPONENT OF AMINO ACID ABC TRANSPORTER"/>
    <property type="match status" value="1"/>
</dbReference>
<keyword evidence="2 7" id="KW-0813">Transport</keyword>
<proteinExistence type="inferred from homology"/>
<feature type="domain" description="ABC transmembrane type-1" evidence="8">
    <location>
        <begin position="72"/>
        <end position="262"/>
    </location>
</feature>
<dbReference type="RefSeq" id="WP_143987135.1">
    <property type="nucleotide sequence ID" value="NZ_CP041692.1"/>
</dbReference>
<dbReference type="PANTHER" id="PTHR30614:SF21">
    <property type="entry name" value="AMINO ACID ABC TRANSPORTER PERMEASE"/>
    <property type="match status" value="1"/>
</dbReference>
<evidence type="ECO:0000259" key="8">
    <source>
        <dbReference type="PROSITE" id="PS50928"/>
    </source>
</evidence>
<comment type="similarity">
    <text evidence="7">Belongs to the binding-protein-dependent transport system permease family.</text>
</comment>
<dbReference type="SUPFAM" id="SSF161098">
    <property type="entry name" value="MetI-like"/>
    <property type="match status" value="1"/>
</dbReference>
<evidence type="ECO:0000256" key="3">
    <source>
        <dbReference type="ARBA" id="ARBA00022475"/>
    </source>
</evidence>
<dbReference type="NCBIfam" id="TIGR01726">
    <property type="entry name" value="HEQRo_perm_3TM"/>
    <property type="match status" value="1"/>
</dbReference>
<dbReference type="AlphaFoldDB" id="A0A516Q163"/>
<keyword evidence="10" id="KW-1185">Reference proteome</keyword>
<protein>
    <submittedName>
        <fullName evidence="9">Amino acid ABC transporter permease</fullName>
    </submittedName>
</protein>
<dbReference type="GO" id="GO:0043190">
    <property type="term" value="C:ATP-binding cassette (ABC) transporter complex"/>
    <property type="evidence" value="ECO:0007669"/>
    <property type="project" value="InterPro"/>
</dbReference>
<dbReference type="GO" id="GO:0006865">
    <property type="term" value="P:amino acid transport"/>
    <property type="evidence" value="ECO:0007669"/>
    <property type="project" value="TreeGrafter"/>
</dbReference>
<dbReference type="Gene3D" id="1.10.3720.10">
    <property type="entry name" value="MetI-like"/>
    <property type="match status" value="1"/>
</dbReference>
<organism evidence="9 10">
    <name type="scientific">Microlunatus elymi</name>
    <dbReference type="NCBI Taxonomy" id="2596828"/>
    <lineage>
        <taxon>Bacteria</taxon>
        <taxon>Bacillati</taxon>
        <taxon>Actinomycetota</taxon>
        <taxon>Actinomycetes</taxon>
        <taxon>Propionibacteriales</taxon>
        <taxon>Propionibacteriaceae</taxon>
        <taxon>Microlunatus</taxon>
    </lineage>
</organism>
<feature type="transmembrane region" description="Helical" evidence="7">
    <location>
        <begin position="21"/>
        <end position="43"/>
    </location>
</feature>
<evidence type="ECO:0000256" key="4">
    <source>
        <dbReference type="ARBA" id="ARBA00022692"/>
    </source>
</evidence>
<feature type="transmembrane region" description="Helical" evidence="7">
    <location>
        <begin position="107"/>
        <end position="130"/>
    </location>
</feature>
<keyword evidence="5 7" id="KW-1133">Transmembrane helix</keyword>
<dbReference type="KEGG" id="mik:FOE78_15680"/>
<evidence type="ECO:0000256" key="6">
    <source>
        <dbReference type="ARBA" id="ARBA00023136"/>
    </source>
</evidence>
<feature type="transmembrane region" description="Helical" evidence="7">
    <location>
        <begin position="67"/>
        <end position="95"/>
    </location>
</feature>
<accession>A0A516Q163</accession>
<keyword evidence="4 7" id="KW-0812">Transmembrane</keyword>
<dbReference type="EMBL" id="CP041692">
    <property type="protein sequence ID" value="QDP97174.1"/>
    <property type="molecule type" value="Genomic_DNA"/>
</dbReference>
<evidence type="ECO:0000256" key="2">
    <source>
        <dbReference type="ARBA" id="ARBA00022448"/>
    </source>
</evidence>
<feature type="transmembrane region" description="Helical" evidence="7">
    <location>
        <begin position="236"/>
        <end position="258"/>
    </location>
</feature>
<keyword evidence="3" id="KW-1003">Cell membrane</keyword>
<dbReference type="Pfam" id="PF00528">
    <property type="entry name" value="BPD_transp_1"/>
    <property type="match status" value="1"/>
</dbReference>
<dbReference type="CDD" id="cd06261">
    <property type="entry name" value="TM_PBP2"/>
    <property type="match status" value="1"/>
</dbReference>
<evidence type="ECO:0000256" key="5">
    <source>
        <dbReference type="ARBA" id="ARBA00022989"/>
    </source>
</evidence>
<dbReference type="InterPro" id="IPR043429">
    <property type="entry name" value="ArtM/GltK/GlnP/TcyL/YhdX-like"/>
</dbReference>
<reference evidence="9 10" key="1">
    <citation type="submission" date="2019-07" db="EMBL/GenBank/DDBJ databases">
        <title>Microlunatus dokdonensis sp. nov. isolated from the rhizospheric soil of the wild plant Elymus tsukushiensis.</title>
        <authorList>
            <person name="Ghim S.-Y."/>
            <person name="Hwang Y.-J."/>
            <person name="Son J.-S."/>
            <person name="Shin J.-H."/>
        </authorList>
    </citation>
    <scope>NUCLEOTIDE SEQUENCE [LARGE SCALE GENOMIC DNA]</scope>
    <source>
        <strain evidence="9 10">KUDC0627</strain>
    </source>
</reference>
<dbReference type="PROSITE" id="PS50928">
    <property type="entry name" value="ABC_TM1"/>
    <property type="match status" value="1"/>
</dbReference>
<comment type="subcellular location">
    <subcellularLocation>
        <location evidence="1 7">Cell membrane</location>
        <topology evidence="1 7">Multi-pass membrane protein</topology>
    </subcellularLocation>
</comment>
<dbReference type="Proteomes" id="UP000319263">
    <property type="component" value="Chromosome"/>
</dbReference>
<evidence type="ECO:0000313" key="10">
    <source>
        <dbReference type="Proteomes" id="UP000319263"/>
    </source>
</evidence>
<keyword evidence="6 7" id="KW-0472">Membrane</keyword>
<evidence type="ECO:0000313" key="9">
    <source>
        <dbReference type="EMBL" id="QDP97174.1"/>
    </source>
</evidence>
<name>A0A516Q163_9ACTN</name>
<dbReference type="GO" id="GO:0022857">
    <property type="term" value="F:transmembrane transporter activity"/>
    <property type="evidence" value="ECO:0007669"/>
    <property type="project" value="InterPro"/>
</dbReference>
<evidence type="ECO:0000256" key="7">
    <source>
        <dbReference type="RuleBase" id="RU363032"/>
    </source>
</evidence>
<sequence length="304" mass="32654">MSDQTTVLFDAPGPKARRRHLIIGVVAGLLFLLALFLIIRGLANPKNNQFTAAMWKPFLDASTWLDYLLPGLASTLLAAVIAIVLSIILGVLLGLGRLAQNRIVRGACGVIVEFFRAVPVLVGMLFSYYFALFVLHLPNRQAFFGVIVGLTLYNMAVIAELIRSGVHSLPGGQREAGLAIGLTESQSQWAILLPQAITAMLPSLVSQLVVILKDTALGAIIGYPDLLQSGYTMSNLYGNLIPTVIVVAAMYIIINYSLTRVARWLERRMARRGRSAGKPPQDTMIDNPAASANAAASTVGVGSL</sequence>
<dbReference type="InterPro" id="IPR035906">
    <property type="entry name" value="MetI-like_sf"/>
</dbReference>